<evidence type="ECO:0000313" key="3">
    <source>
        <dbReference type="Proteomes" id="UP000027987"/>
    </source>
</evidence>
<feature type="transmembrane region" description="Helical" evidence="1">
    <location>
        <begin position="12"/>
        <end position="31"/>
    </location>
</feature>
<reference evidence="2 3" key="1">
    <citation type="submission" date="2014-07" db="EMBL/GenBank/DDBJ databases">
        <title>Complete Genome Sequence of Dyella japonica Strain A8 Isolated from Malaysian Tropical Soil.</title>
        <authorList>
            <person name="Hui R.K.H."/>
            <person name="Chen J.-W."/>
            <person name="Chan K.-G."/>
            <person name="Leung F.C.C."/>
        </authorList>
    </citation>
    <scope>NUCLEOTIDE SEQUENCE [LARGE SCALE GENOMIC DNA]</scope>
    <source>
        <strain evidence="2 3">A8</strain>
    </source>
</reference>
<dbReference type="Proteomes" id="UP000027987">
    <property type="component" value="Chromosome"/>
</dbReference>
<dbReference type="EMBL" id="CP008884">
    <property type="protein sequence ID" value="AIF48290.1"/>
    <property type="molecule type" value="Genomic_DNA"/>
</dbReference>
<dbReference type="PATRIC" id="fig|1217721.7.peg.2898"/>
<dbReference type="OrthoDB" id="5954921at2"/>
<organism evidence="2 3">
    <name type="scientific">Dyella japonica A8</name>
    <dbReference type="NCBI Taxonomy" id="1217721"/>
    <lineage>
        <taxon>Bacteria</taxon>
        <taxon>Pseudomonadati</taxon>
        <taxon>Pseudomonadota</taxon>
        <taxon>Gammaproteobacteria</taxon>
        <taxon>Lysobacterales</taxon>
        <taxon>Rhodanobacteraceae</taxon>
        <taxon>Dyella</taxon>
    </lineage>
</organism>
<accession>A0A075K2S8</accession>
<dbReference type="STRING" id="1217721.HY57_14070"/>
<feature type="transmembrane region" description="Helical" evidence="1">
    <location>
        <begin position="37"/>
        <end position="58"/>
    </location>
</feature>
<keyword evidence="3" id="KW-1185">Reference proteome</keyword>
<evidence type="ECO:0000313" key="2">
    <source>
        <dbReference type="EMBL" id="AIF48290.1"/>
    </source>
</evidence>
<sequence length="120" mass="13038">MSSTRWDKVELTASYTLLTILATELLTRLGLWTMFPIPTVDLVLSLIATVLVIGAFWFARTSRALRFGIITFAAATQLVPMVIRQPVLLLPLVGAAVPVGIMLWAMIALSKKGRGTASHS</sequence>
<dbReference type="AlphaFoldDB" id="A0A075K2S8"/>
<dbReference type="RefSeq" id="WP_019467435.1">
    <property type="nucleotide sequence ID" value="NZ_ALOY01000184.1"/>
</dbReference>
<feature type="transmembrane region" description="Helical" evidence="1">
    <location>
        <begin position="89"/>
        <end position="109"/>
    </location>
</feature>
<proteinExistence type="predicted"/>
<dbReference type="KEGG" id="dja:HY57_14070"/>
<evidence type="ECO:0000256" key="1">
    <source>
        <dbReference type="SAM" id="Phobius"/>
    </source>
</evidence>
<protein>
    <submittedName>
        <fullName evidence="2">LrgA</fullName>
    </submittedName>
</protein>
<name>A0A075K2S8_9GAMM</name>
<dbReference type="HOGENOM" id="CLU_2059556_0_0_6"/>
<keyword evidence="1" id="KW-0472">Membrane</keyword>
<feature type="transmembrane region" description="Helical" evidence="1">
    <location>
        <begin position="65"/>
        <end position="83"/>
    </location>
</feature>
<gene>
    <name evidence="2" type="ORF">HY57_14070</name>
</gene>
<keyword evidence="1" id="KW-1133">Transmembrane helix</keyword>
<keyword evidence="1" id="KW-0812">Transmembrane</keyword>